<feature type="transmembrane region" description="Helical" evidence="6">
    <location>
        <begin position="115"/>
        <end position="139"/>
    </location>
</feature>
<name>A0ABV8B6Y1_9BACI</name>
<reference evidence="9" key="1">
    <citation type="journal article" date="2019" name="Int. J. Syst. Evol. Microbiol.">
        <title>The Global Catalogue of Microorganisms (GCM) 10K type strain sequencing project: providing services to taxonomists for standard genome sequencing and annotation.</title>
        <authorList>
            <consortium name="The Broad Institute Genomics Platform"/>
            <consortium name="The Broad Institute Genome Sequencing Center for Infectious Disease"/>
            <person name="Wu L."/>
            <person name="Ma J."/>
        </authorList>
    </citation>
    <scope>NUCLEOTIDE SEQUENCE [LARGE SCALE GENOMIC DNA]</scope>
    <source>
        <strain evidence="9">CCUG 61889</strain>
    </source>
</reference>
<organism evidence="8 9">
    <name type="scientific">Bacillus songklensis</name>
    <dbReference type="NCBI Taxonomy" id="1069116"/>
    <lineage>
        <taxon>Bacteria</taxon>
        <taxon>Bacillati</taxon>
        <taxon>Bacillota</taxon>
        <taxon>Bacilli</taxon>
        <taxon>Bacillales</taxon>
        <taxon>Bacillaceae</taxon>
        <taxon>Bacillus</taxon>
    </lineage>
</organism>
<evidence type="ECO:0000256" key="4">
    <source>
        <dbReference type="ARBA" id="ARBA00022989"/>
    </source>
</evidence>
<proteinExistence type="inferred from homology"/>
<evidence type="ECO:0000313" key="9">
    <source>
        <dbReference type="Proteomes" id="UP001595752"/>
    </source>
</evidence>
<keyword evidence="4 6" id="KW-1133">Transmembrane helix</keyword>
<feature type="domain" description="VTT" evidence="7">
    <location>
        <begin position="53"/>
        <end position="171"/>
    </location>
</feature>
<evidence type="ECO:0000313" key="8">
    <source>
        <dbReference type="EMBL" id="MFC3885923.1"/>
    </source>
</evidence>
<evidence type="ECO:0000256" key="3">
    <source>
        <dbReference type="ARBA" id="ARBA00022692"/>
    </source>
</evidence>
<feature type="transmembrane region" description="Helical" evidence="6">
    <location>
        <begin position="37"/>
        <end position="61"/>
    </location>
</feature>
<dbReference type="InterPro" id="IPR032816">
    <property type="entry name" value="VTT_dom"/>
</dbReference>
<evidence type="ECO:0000259" key="7">
    <source>
        <dbReference type="Pfam" id="PF09335"/>
    </source>
</evidence>
<sequence>MKKGLFFAIIYGVVLITAFYYRDFLLKWLQESDVSQLPLMFFLSALFGVIPIIPFTVFAGMMGAKYGVWLGSIINWFGSISDAVIIFVLVRYFFVNQFQQYISRFKRLDKFNEIVNRNAFIAVLIARISHIVPPMVVHIYSGLSSMSFKTFFLATAIGQIPGMFVYAYLGNQLFTSVQTFVLGLAIYLGFILVVFLIYRWWLKGKTKVAVE</sequence>
<feature type="transmembrane region" description="Helical" evidence="6">
    <location>
        <begin position="181"/>
        <end position="201"/>
    </location>
</feature>
<dbReference type="Proteomes" id="UP001595752">
    <property type="component" value="Unassembled WGS sequence"/>
</dbReference>
<dbReference type="PANTHER" id="PTHR12677">
    <property type="entry name" value="GOLGI APPARATUS MEMBRANE PROTEIN TVP38-RELATED"/>
    <property type="match status" value="1"/>
</dbReference>
<comment type="caution">
    <text evidence="8">The sequence shown here is derived from an EMBL/GenBank/DDBJ whole genome shotgun (WGS) entry which is preliminary data.</text>
</comment>
<comment type="similarity">
    <text evidence="6">Belongs to the TVP38/TMEM64 family.</text>
</comment>
<evidence type="ECO:0000256" key="2">
    <source>
        <dbReference type="ARBA" id="ARBA00022475"/>
    </source>
</evidence>
<feature type="transmembrane region" description="Helical" evidence="6">
    <location>
        <begin position="6"/>
        <end position="25"/>
    </location>
</feature>
<keyword evidence="5 6" id="KW-0472">Membrane</keyword>
<keyword evidence="9" id="KW-1185">Reference proteome</keyword>
<dbReference type="RefSeq" id="WP_377918302.1">
    <property type="nucleotide sequence ID" value="NZ_JBHRZT010000072.1"/>
</dbReference>
<evidence type="ECO:0000256" key="6">
    <source>
        <dbReference type="RuleBase" id="RU366058"/>
    </source>
</evidence>
<gene>
    <name evidence="8" type="ORF">ACFOU2_21570</name>
</gene>
<accession>A0ABV8B6Y1</accession>
<evidence type="ECO:0000256" key="5">
    <source>
        <dbReference type="ARBA" id="ARBA00023136"/>
    </source>
</evidence>
<protein>
    <recommendedName>
        <fullName evidence="6">TVP38/TMEM64 family membrane protein</fullName>
    </recommendedName>
</protein>
<feature type="transmembrane region" description="Helical" evidence="6">
    <location>
        <begin position="73"/>
        <end position="94"/>
    </location>
</feature>
<evidence type="ECO:0000256" key="1">
    <source>
        <dbReference type="ARBA" id="ARBA00004651"/>
    </source>
</evidence>
<feature type="transmembrane region" description="Helical" evidence="6">
    <location>
        <begin position="151"/>
        <end position="169"/>
    </location>
</feature>
<keyword evidence="2 6" id="KW-1003">Cell membrane</keyword>
<dbReference type="Pfam" id="PF09335">
    <property type="entry name" value="VTT_dom"/>
    <property type="match status" value="1"/>
</dbReference>
<dbReference type="EMBL" id="JBHRZT010000072">
    <property type="protein sequence ID" value="MFC3885923.1"/>
    <property type="molecule type" value="Genomic_DNA"/>
</dbReference>
<dbReference type="PANTHER" id="PTHR12677:SF59">
    <property type="entry name" value="GOLGI APPARATUS MEMBRANE PROTEIN TVP38-RELATED"/>
    <property type="match status" value="1"/>
</dbReference>
<dbReference type="InterPro" id="IPR015414">
    <property type="entry name" value="TMEM64"/>
</dbReference>
<keyword evidence="3 6" id="KW-0812">Transmembrane</keyword>
<comment type="subcellular location">
    <subcellularLocation>
        <location evidence="1 6">Cell membrane</location>
        <topology evidence="1 6">Multi-pass membrane protein</topology>
    </subcellularLocation>
</comment>